<dbReference type="NCBIfam" id="TIGR00996">
    <property type="entry name" value="Mtu_fam_mce"/>
    <property type="match status" value="1"/>
</dbReference>
<dbReference type="EMBL" id="VCQU01000013">
    <property type="protein sequence ID" value="NMN98898.1"/>
    <property type="molecule type" value="Genomic_DNA"/>
</dbReference>
<protein>
    <submittedName>
        <fullName evidence="3">MCE family protein</fullName>
    </submittedName>
</protein>
<reference evidence="3 4" key="1">
    <citation type="submission" date="2019-05" db="EMBL/GenBank/DDBJ databases">
        <authorList>
            <person name="Lee S.D."/>
        </authorList>
    </citation>
    <scope>NUCLEOTIDE SEQUENCE [LARGE SCALE GENOMIC DNA]</scope>
    <source>
        <strain evidence="3 4">YC2-7</strain>
    </source>
</reference>
<dbReference type="InterPro" id="IPR052336">
    <property type="entry name" value="MlaD_Phospholipid_Transporter"/>
</dbReference>
<comment type="caution">
    <text evidence="3">The sequence shown here is derived from an EMBL/GenBank/DDBJ whole genome shotgun (WGS) entry which is preliminary data.</text>
</comment>
<organism evidence="3 4">
    <name type="scientific">Antrihabitans stalactiti</name>
    <dbReference type="NCBI Taxonomy" id="2584121"/>
    <lineage>
        <taxon>Bacteria</taxon>
        <taxon>Bacillati</taxon>
        <taxon>Actinomycetota</taxon>
        <taxon>Actinomycetes</taxon>
        <taxon>Mycobacteriales</taxon>
        <taxon>Nocardiaceae</taxon>
        <taxon>Antrihabitans</taxon>
    </lineage>
</organism>
<feature type="domain" description="Mce/MlaD" evidence="1">
    <location>
        <begin position="37"/>
        <end position="111"/>
    </location>
</feature>
<evidence type="ECO:0000259" key="1">
    <source>
        <dbReference type="Pfam" id="PF02470"/>
    </source>
</evidence>
<dbReference type="PANTHER" id="PTHR33371:SF17">
    <property type="entry name" value="MCE-FAMILY PROTEIN MCE1B"/>
    <property type="match status" value="1"/>
</dbReference>
<gene>
    <name evidence="3" type="ORF">FGL95_28075</name>
</gene>
<evidence type="ECO:0000313" key="4">
    <source>
        <dbReference type="Proteomes" id="UP000535543"/>
    </source>
</evidence>
<dbReference type="AlphaFoldDB" id="A0A848KLV3"/>
<dbReference type="PANTHER" id="PTHR33371">
    <property type="entry name" value="INTERMEMBRANE PHOSPHOLIPID TRANSPORT SYSTEM BINDING PROTEIN MLAD-RELATED"/>
    <property type="match status" value="1"/>
</dbReference>
<evidence type="ECO:0000313" key="3">
    <source>
        <dbReference type="EMBL" id="NMN98898.1"/>
    </source>
</evidence>
<dbReference type="GO" id="GO:0005576">
    <property type="term" value="C:extracellular region"/>
    <property type="evidence" value="ECO:0007669"/>
    <property type="project" value="TreeGrafter"/>
</dbReference>
<dbReference type="InterPro" id="IPR024516">
    <property type="entry name" value="Mce_C"/>
</dbReference>
<evidence type="ECO:0000259" key="2">
    <source>
        <dbReference type="Pfam" id="PF11887"/>
    </source>
</evidence>
<dbReference type="GO" id="GO:0051701">
    <property type="term" value="P:biological process involved in interaction with host"/>
    <property type="evidence" value="ECO:0007669"/>
    <property type="project" value="TreeGrafter"/>
</dbReference>
<name>A0A848KLV3_9NOCA</name>
<dbReference type="Pfam" id="PF11887">
    <property type="entry name" value="Mce4_CUP1"/>
    <property type="match status" value="1"/>
</dbReference>
<proteinExistence type="predicted"/>
<dbReference type="RefSeq" id="WP_169593671.1">
    <property type="nucleotide sequence ID" value="NZ_VCQU01000013.1"/>
</dbReference>
<dbReference type="InterPro" id="IPR003399">
    <property type="entry name" value="Mce/MlaD"/>
</dbReference>
<accession>A0A848KLV3</accession>
<feature type="domain" description="Mammalian cell entry C-terminal" evidence="2">
    <location>
        <begin position="117"/>
        <end position="235"/>
    </location>
</feature>
<dbReference type="Proteomes" id="UP000535543">
    <property type="component" value="Unassembled WGS sequence"/>
</dbReference>
<sequence length="335" mass="35311">MKSLISVGVKLTLFVAVIAVLLTFIIAAIKRPVSGDTHSYTAMFTDANGLKTGDDVRMYGVQVGKVQTINLDDNHARVGLTVQEGRSVYETSHLAIRYQNLTGQRYIDIQQPPQPGTELAAGATIGTESTIPSFDITGLFNGLEPVLADFSPSALNQFTESLLAVIEGNGTGIGPALDAIETLSTYVSDRQTVISALVANLKQISDQIGGRSPQLVTLIDGITQVFITLQQNFDGVVDFAMTAPPVLAPLNSLLATLGLTPDTNPDLDHIVGLLFPDPDQAVEVLGTLPTLLQSLNALVPDTGPGVNLTCSNGNATAPAPLQVLIAGQRISLCNR</sequence>
<dbReference type="InterPro" id="IPR005693">
    <property type="entry name" value="Mce"/>
</dbReference>
<reference evidence="3 4" key="2">
    <citation type="submission" date="2020-06" db="EMBL/GenBank/DDBJ databases">
        <title>Antribacter stalactiti gen. nov., sp. nov., a new member of the family Nacardiaceae isolated from a cave.</title>
        <authorList>
            <person name="Kim I.S."/>
        </authorList>
    </citation>
    <scope>NUCLEOTIDE SEQUENCE [LARGE SCALE GENOMIC DNA]</scope>
    <source>
        <strain evidence="3 4">YC2-7</strain>
    </source>
</reference>
<dbReference type="Pfam" id="PF02470">
    <property type="entry name" value="MlaD"/>
    <property type="match status" value="1"/>
</dbReference>
<keyword evidence="4" id="KW-1185">Reference proteome</keyword>